<dbReference type="GO" id="GO:0004386">
    <property type="term" value="F:helicase activity"/>
    <property type="evidence" value="ECO:0007669"/>
    <property type="project" value="UniProtKB-KW"/>
</dbReference>
<feature type="region of interest" description="Disordered" evidence="1">
    <location>
        <begin position="1"/>
        <end position="21"/>
    </location>
</feature>
<feature type="compositionally biased region" description="Basic and acidic residues" evidence="1">
    <location>
        <begin position="1"/>
        <end position="13"/>
    </location>
</feature>
<dbReference type="RefSeq" id="WP_183513162.1">
    <property type="nucleotide sequence ID" value="NZ_BAABGK010000037.1"/>
</dbReference>
<organism evidence="2 3">
    <name type="scientific">Paeniglutamicibacter cryotolerans</name>
    <dbReference type="NCBI Taxonomy" id="670079"/>
    <lineage>
        <taxon>Bacteria</taxon>
        <taxon>Bacillati</taxon>
        <taxon>Actinomycetota</taxon>
        <taxon>Actinomycetes</taxon>
        <taxon>Micrococcales</taxon>
        <taxon>Micrococcaceae</taxon>
        <taxon>Paeniglutamicibacter</taxon>
    </lineage>
</organism>
<dbReference type="AlphaFoldDB" id="A0A839QPH0"/>
<name>A0A839QPH0_9MICC</name>
<evidence type="ECO:0000313" key="3">
    <source>
        <dbReference type="Proteomes" id="UP000523000"/>
    </source>
</evidence>
<gene>
    <name evidence="2" type="ORF">E9229_003775</name>
</gene>
<evidence type="ECO:0000313" key="2">
    <source>
        <dbReference type="EMBL" id="MBB2997503.1"/>
    </source>
</evidence>
<evidence type="ECO:0000256" key="1">
    <source>
        <dbReference type="SAM" id="MobiDB-lite"/>
    </source>
</evidence>
<keyword evidence="2" id="KW-0067">ATP-binding</keyword>
<reference evidence="2 3" key="1">
    <citation type="submission" date="2020-08" db="EMBL/GenBank/DDBJ databases">
        <title>Sequencing the genomes of 1000 actinobacteria strains.</title>
        <authorList>
            <person name="Klenk H.-P."/>
        </authorList>
    </citation>
    <scope>NUCLEOTIDE SEQUENCE [LARGE SCALE GENOMIC DNA]</scope>
    <source>
        <strain evidence="2 3">DSM 22826</strain>
    </source>
</reference>
<keyword evidence="2" id="KW-0378">Hydrolase</keyword>
<keyword evidence="2" id="KW-0347">Helicase</keyword>
<protein>
    <submittedName>
        <fullName evidence="2">DNA helicase TIP49 (TBP-interacting protein)</fullName>
    </submittedName>
</protein>
<keyword evidence="3" id="KW-1185">Reference proteome</keyword>
<dbReference type="Proteomes" id="UP000523000">
    <property type="component" value="Unassembled WGS sequence"/>
</dbReference>
<proteinExistence type="predicted"/>
<dbReference type="EMBL" id="JACHVS010000003">
    <property type="protein sequence ID" value="MBB2997503.1"/>
    <property type="molecule type" value="Genomic_DNA"/>
</dbReference>
<accession>A0A839QPH0</accession>
<comment type="caution">
    <text evidence="2">The sequence shown here is derived from an EMBL/GenBank/DDBJ whole genome shotgun (WGS) entry which is preliminary data.</text>
</comment>
<sequence length="66" mass="7586">MSQEQHENNHESHQPPQSVPQGRWVRYGFKLLFAARVIAYKAIQEVVKSEIRELVQVFFDGSSGLS</sequence>
<keyword evidence="2" id="KW-0547">Nucleotide-binding</keyword>